<proteinExistence type="predicted"/>
<sequence length="172" mass="19608">MSNHIDIYTEAIAKGCSHQIAMGFVESYWKVKFASSLTPNKIVSVKEQPTIVNVPNKEYKEWYCGIHKHNHKFGSKQSDKCEAKSRLTDMTVPMPKTPSKKPSVDNPIPHTHTTKRGKVIDFPTQCKSCPQMFYNIGDMIGHYAYFGKKGTRCDTEYKKLEAGQPSIYTIRE</sequence>
<name>A0A0F9H488_9ZZZZ</name>
<evidence type="ECO:0000256" key="1">
    <source>
        <dbReference type="SAM" id="MobiDB-lite"/>
    </source>
</evidence>
<comment type="caution">
    <text evidence="2">The sequence shown here is derived from an EMBL/GenBank/DDBJ whole genome shotgun (WGS) entry which is preliminary data.</text>
</comment>
<organism evidence="2">
    <name type="scientific">marine sediment metagenome</name>
    <dbReference type="NCBI Taxonomy" id="412755"/>
    <lineage>
        <taxon>unclassified sequences</taxon>
        <taxon>metagenomes</taxon>
        <taxon>ecological metagenomes</taxon>
    </lineage>
</organism>
<reference evidence="2" key="1">
    <citation type="journal article" date="2015" name="Nature">
        <title>Complex archaea that bridge the gap between prokaryotes and eukaryotes.</title>
        <authorList>
            <person name="Spang A."/>
            <person name="Saw J.H."/>
            <person name="Jorgensen S.L."/>
            <person name="Zaremba-Niedzwiedzka K."/>
            <person name="Martijn J."/>
            <person name="Lind A.E."/>
            <person name="van Eijk R."/>
            <person name="Schleper C."/>
            <person name="Guy L."/>
            <person name="Ettema T.J."/>
        </authorList>
    </citation>
    <scope>NUCLEOTIDE SEQUENCE</scope>
</reference>
<protein>
    <submittedName>
        <fullName evidence="2">Uncharacterized protein</fullName>
    </submittedName>
</protein>
<evidence type="ECO:0000313" key="2">
    <source>
        <dbReference type="EMBL" id="KKM05840.1"/>
    </source>
</evidence>
<feature type="region of interest" description="Disordered" evidence="1">
    <location>
        <begin position="90"/>
        <end position="115"/>
    </location>
</feature>
<accession>A0A0F9H488</accession>
<dbReference type="AlphaFoldDB" id="A0A0F9H488"/>
<gene>
    <name evidence="2" type="ORF">LCGC14_1750100</name>
</gene>
<dbReference type="EMBL" id="LAZR01016131">
    <property type="protein sequence ID" value="KKM05840.1"/>
    <property type="molecule type" value="Genomic_DNA"/>
</dbReference>